<keyword evidence="1" id="KW-0472">Membrane</keyword>
<proteinExistence type="predicted"/>
<feature type="transmembrane region" description="Helical" evidence="1">
    <location>
        <begin position="333"/>
        <end position="354"/>
    </location>
</feature>
<evidence type="ECO:0000313" key="2">
    <source>
        <dbReference type="EMBL" id="MDR7168269.1"/>
    </source>
</evidence>
<keyword evidence="1" id="KW-0812">Transmembrane</keyword>
<feature type="transmembrane region" description="Helical" evidence="1">
    <location>
        <begin position="253"/>
        <end position="274"/>
    </location>
</feature>
<evidence type="ECO:0000313" key="3">
    <source>
        <dbReference type="Proteomes" id="UP001251217"/>
    </source>
</evidence>
<comment type="caution">
    <text evidence="2">The sequence shown here is derived from an EMBL/GenBank/DDBJ whole genome shotgun (WGS) entry which is preliminary data.</text>
</comment>
<feature type="transmembrane region" description="Helical" evidence="1">
    <location>
        <begin position="119"/>
        <end position="138"/>
    </location>
</feature>
<feature type="transmembrane region" description="Helical" evidence="1">
    <location>
        <begin position="39"/>
        <end position="60"/>
    </location>
</feature>
<feature type="transmembrane region" description="Helical" evidence="1">
    <location>
        <begin position="374"/>
        <end position="393"/>
    </location>
</feature>
<dbReference type="EMBL" id="JAVDWW010000003">
    <property type="protein sequence ID" value="MDR7168269.1"/>
    <property type="molecule type" value="Genomic_DNA"/>
</dbReference>
<accession>A0ABU1XCL1</accession>
<reference evidence="2 3" key="1">
    <citation type="submission" date="2023-07" db="EMBL/GenBank/DDBJ databases">
        <title>Sorghum-associated microbial communities from plants grown in Nebraska, USA.</title>
        <authorList>
            <person name="Schachtman D."/>
        </authorList>
    </citation>
    <scope>NUCLEOTIDE SEQUENCE [LARGE SCALE GENOMIC DNA]</scope>
    <source>
        <strain evidence="2 3">4272</strain>
    </source>
</reference>
<keyword evidence="3" id="KW-1185">Reference proteome</keyword>
<feature type="transmembrane region" description="Helical" evidence="1">
    <location>
        <begin position="72"/>
        <end position="91"/>
    </location>
</feature>
<sequence>MAVCTPGDVPSVITGYLGFHCETANPVVTVRNPADLANWTLPVLEVTIILGAVLALVHAIRRWRRDGDPTNLAIWIASLVYLFVIEPPLYFPNWFHAEEAMGFMFSHNVFTVNLMFDRLPLYIVAFYPALSQLAYEIVRAWGFFDGSKRSALRGSLVVALVFQVFYEIFDQLGPQLKWWAWNIDAPFYRETVRQLQAQGAHVDKLGNPAAVPTLASVPWGSVWLFATVSFAVLIYLAVRLVRNPTAEGRAPRGGSLVWRIIVAGVVAVISMPILSIPTAVFGRDENANHDAQTVVYWLEMALVWGIGLALLFAQWRRLRAQPELGAGDARTALPFLVVFPPLFLVVHLVLWLTALPAFLDAKDGVTADNTPTGSLPYVIVCFVVATSVLVAAITRARRAARSGERLPVTGSPAATG</sequence>
<feature type="transmembrane region" description="Helical" evidence="1">
    <location>
        <begin position="294"/>
        <end position="313"/>
    </location>
</feature>
<protein>
    <submittedName>
        <fullName evidence="2">Uncharacterized membrane protein YidH (DUF202 family)</fullName>
    </submittedName>
</protein>
<feature type="transmembrane region" description="Helical" evidence="1">
    <location>
        <begin position="150"/>
        <end position="169"/>
    </location>
</feature>
<name>A0ABU1XCL1_9NOCA</name>
<gene>
    <name evidence="2" type="ORF">J2W56_002000</name>
</gene>
<keyword evidence="1" id="KW-1133">Transmembrane helix</keyword>
<dbReference type="RefSeq" id="WP_063007195.1">
    <property type="nucleotide sequence ID" value="NZ_JAVDWW010000003.1"/>
</dbReference>
<evidence type="ECO:0000256" key="1">
    <source>
        <dbReference type="SAM" id="Phobius"/>
    </source>
</evidence>
<dbReference type="Proteomes" id="UP001251217">
    <property type="component" value="Unassembled WGS sequence"/>
</dbReference>
<feature type="transmembrane region" description="Helical" evidence="1">
    <location>
        <begin position="222"/>
        <end position="241"/>
    </location>
</feature>
<organism evidence="2 3">
    <name type="scientific">Nocardia kruczakiae</name>
    <dbReference type="NCBI Taxonomy" id="261477"/>
    <lineage>
        <taxon>Bacteria</taxon>
        <taxon>Bacillati</taxon>
        <taxon>Actinomycetota</taxon>
        <taxon>Actinomycetes</taxon>
        <taxon>Mycobacteriales</taxon>
        <taxon>Nocardiaceae</taxon>
        <taxon>Nocardia</taxon>
    </lineage>
</organism>